<dbReference type="Gene3D" id="1.20.120.520">
    <property type="entry name" value="nmb1532 protein domain like"/>
    <property type="match status" value="1"/>
</dbReference>
<dbReference type="EMBL" id="JAVXUO010002481">
    <property type="protein sequence ID" value="KAK2972912.1"/>
    <property type="molecule type" value="Genomic_DNA"/>
</dbReference>
<organism evidence="2 3">
    <name type="scientific">Escallonia rubra</name>
    <dbReference type="NCBI Taxonomy" id="112253"/>
    <lineage>
        <taxon>Eukaryota</taxon>
        <taxon>Viridiplantae</taxon>
        <taxon>Streptophyta</taxon>
        <taxon>Embryophyta</taxon>
        <taxon>Tracheophyta</taxon>
        <taxon>Spermatophyta</taxon>
        <taxon>Magnoliopsida</taxon>
        <taxon>eudicotyledons</taxon>
        <taxon>Gunneridae</taxon>
        <taxon>Pentapetalae</taxon>
        <taxon>asterids</taxon>
        <taxon>campanulids</taxon>
        <taxon>Escalloniales</taxon>
        <taxon>Escalloniaceae</taxon>
        <taxon>Escallonia</taxon>
    </lineage>
</organism>
<dbReference type="AlphaFoldDB" id="A0AA88QQI6"/>
<reference evidence="2" key="1">
    <citation type="submission" date="2022-12" db="EMBL/GenBank/DDBJ databases">
        <title>Draft genome assemblies for two species of Escallonia (Escalloniales).</title>
        <authorList>
            <person name="Chanderbali A."/>
            <person name="Dervinis C."/>
            <person name="Anghel I."/>
            <person name="Soltis D."/>
            <person name="Soltis P."/>
            <person name="Zapata F."/>
        </authorList>
    </citation>
    <scope>NUCLEOTIDE SEQUENCE</scope>
    <source>
        <strain evidence="2">UCBG92.1500</strain>
        <tissue evidence="2">Leaf</tissue>
    </source>
</reference>
<dbReference type="Proteomes" id="UP001187471">
    <property type="component" value="Unassembled WGS sequence"/>
</dbReference>
<gene>
    <name evidence="2" type="ORF">RJ640_026664</name>
</gene>
<feature type="region of interest" description="Disordered" evidence="1">
    <location>
        <begin position="1"/>
        <end position="24"/>
    </location>
</feature>
<protein>
    <submittedName>
        <fullName evidence="2">Uncharacterized protein</fullName>
    </submittedName>
</protein>
<proteinExistence type="predicted"/>
<accession>A0AA88QQI6</accession>
<comment type="caution">
    <text evidence="2">The sequence shown here is derived from an EMBL/GenBank/DDBJ whole genome shotgun (WGS) entry which is preliminary data.</text>
</comment>
<evidence type="ECO:0000313" key="2">
    <source>
        <dbReference type="EMBL" id="KAK2972912.1"/>
    </source>
</evidence>
<evidence type="ECO:0000313" key="3">
    <source>
        <dbReference type="Proteomes" id="UP001187471"/>
    </source>
</evidence>
<name>A0AA88QQI6_9ASTE</name>
<evidence type="ECO:0000256" key="1">
    <source>
        <dbReference type="SAM" id="MobiDB-lite"/>
    </source>
</evidence>
<sequence>MATPLPEVQVMARPVSQPDLSSKPPLESLSPIRIFLLFHKAIRSELDALHRTAVAFATDRLEDIRPLLERYHFLRSIYKHHCNAEDESSSSSDY</sequence>
<keyword evidence="3" id="KW-1185">Reference proteome</keyword>